<protein>
    <submittedName>
        <fullName evidence="1">Uncharacterized protein</fullName>
    </submittedName>
</protein>
<name>A0A0H2VGE9_STAES</name>
<dbReference type="OrthoDB" id="9553785at2"/>
<reference evidence="1 2" key="1">
    <citation type="journal article" date="2003" name="Mol. Microbiol.">
        <title>Genome-based analysis of virulence genes in a non-biofilm-forming Staphylococcus epidermidis strain (ATCC 12228).</title>
        <authorList>
            <person name="Zhang Y.Q."/>
            <person name="Ren S.X."/>
            <person name="Li H.L."/>
            <person name="Wang Y.X."/>
            <person name="Fu G."/>
            <person name="Yang J."/>
            <person name="Qin Z.Q."/>
            <person name="Miao Y.G."/>
            <person name="Wang W.Y."/>
            <person name="Chen R.S."/>
            <person name="Shen Y."/>
            <person name="Chen Z."/>
            <person name="Yuan Z.H."/>
            <person name="Zhao G.P."/>
            <person name="Qu D."/>
            <person name="Danchin A."/>
            <person name="Wen Y.M."/>
        </authorList>
    </citation>
    <scope>NUCLEOTIDE SEQUENCE [LARGE SCALE GENOMIC DNA]</scope>
    <source>
        <strain evidence="2">ATCC 12228 / FDA PCI 1200</strain>
    </source>
</reference>
<evidence type="ECO:0000313" key="2">
    <source>
        <dbReference type="Proteomes" id="UP000001411"/>
    </source>
</evidence>
<evidence type="ECO:0000313" key="1">
    <source>
        <dbReference type="EMBL" id="AAO04709.1"/>
    </source>
</evidence>
<gene>
    <name evidence="1" type="ordered locus">SE_1112</name>
</gene>
<dbReference type="Proteomes" id="UP000001411">
    <property type="component" value="Chromosome"/>
</dbReference>
<proteinExistence type="predicted"/>
<sequence length="38" mass="4574">MVTINLNHIDTFKTQSINENLKKLRNDWDYTLIGITFY</sequence>
<accession>A0A0H2VGE9</accession>
<dbReference type="AlphaFoldDB" id="A0A0H2VGE9"/>
<dbReference type="KEGG" id="sep:SE_1112"/>
<dbReference type="HOGENOM" id="CLU_3333246_0_0_9"/>
<dbReference type="EMBL" id="AE015929">
    <property type="protein sequence ID" value="AAO04709.1"/>
    <property type="molecule type" value="Genomic_DNA"/>
</dbReference>
<organism evidence="1 2">
    <name type="scientific">Staphylococcus epidermidis (strain ATCC 12228 / FDA PCI 1200)</name>
    <dbReference type="NCBI Taxonomy" id="176280"/>
    <lineage>
        <taxon>Bacteria</taxon>
        <taxon>Bacillati</taxon>
        <taxon>Bacillota</taxon>
        <taxon>Bacilli</taxon>
        <taxon>Bacillales</taxon>
        <taxon>Staphylococcaceae</taxon>
        <taxon>Staphylococcus</taxon>
    </lineage>
</organism>